<dbReference type="Gene3D" id="3.40.50.300">
    <property type="entry name" value="P-loop containing nucleotide triphosphate hydrolases"/>
    <property type="match status" value="2"/>
</dbReference>
<dbReference type="Gene3D" id="1.10.10.2010">
    <property type="match status" value="1"/>
</dbReference>
<organism evidence="7 8">
    <name type="scientific">Daucus carota subsp. sativus</name>
    <name type="common">Carrot</name>
    <dbReference type="NCBI Taxonomy" id="79200"/>
    <lineage>
        <taxon>Eukaryota</taxon>
        <taxon>Viridiplantae</taxon>
        <taxon>Streptophyta</taxon>
        <taxon>Embryophyta</taxon>
        <taxon>Tracheophyta</taxon>
        <taxon>Spermatophyta</taxon>
        <taxon>Magnoliopsida</taxon>
        <taxon>eudicotyledons</taxon>
        <taxon>Gunneridae</taxon>
        <taxon>Pentapetalae</taxon>
        <taxon>asterids</taxon>
        <taxon>campanulids</taxon>
        <taxon>Apiales</taxon>
        <taxon>Apiaceae</taxon>
        <taxon>Apioideae</taxon>
        <taxon>Scandiceae</taxon>
        <taxon>Daucinae</taxon>
        <taxon>Daucus</taxon>
        <taxon>Daucus sect. Daucus</taxon>
    </lineage>
</organism>
<feature type="compositionally biased region" description="Basic and acidic residues" evidence="5">
    <location>
        <begin position="71"/>
        <end position="80"/>
    </location>
</feature>
<evidence type="ECO:0000256" key="1">
    <source>
        <dbReference type="ARBA" id="ARBA00006914"/>
    </source>
</evidence>
<evidence type="ECO:0000313" key="8">
    <source>
        <dbReference type="Proteomes" id="UP000077755"/>
    </source>
</evidence>
<dbReference type="EMBL" id="CP093345">
    <property type="protein sequence ID" value="WOG91350.1"/>
    <property type="molecule type" value="Genomic_DNA"/>
</dbReference>
<evidence type="ECO:0000256" key="2">
    <source>
        <dbReference type="ARBA" id="ARBA00022741"/>
    </source>
</evidence>
<dbReference type="FunFam" id="3.40.50.300:FF:000365">
    <property type="entry name" value="Ribosome biogenesis ATPase RIX7"/>
    <property type="match status" value="1"/>
</dbReference>
<dbReference type="SMART" id="SM00382">
    <property type="entry name" value="AAA"/>
    <property type="match status" value="2"/>
</dbReference>
<dbReference type="InterPro" id="IPR003593">
    <property type="entry name" value="AAA+_ATPase"/>
</dbReference>
<reference evidence="7" key="1">
    <citation type="journal article" date="2016" name="Nat. Genet.">
        <title>A high-quality carrot genome assembly provides new insights into carotenoid accumulation and asterid genome evolution.</title>
        <authorList>
            <person name="Iorizzo M."/>
            <person name="Ellison S."/>
            <person name="Senalik D."/>
            <person name="Zeng P."/>
            <person name="Satapoomin P."/>
            <person name="Huang J."/>
            <person name="Bowman M."/>
            <person name="Iovene M."/>
            <person name="Sanseverino W."/>
            <person name="Cavagnaro P."/>
            <person name="Yildiz M."/>
            <person name="Macko-Podgorni A."/>
            <person name="Moranska E."/>
            <person name="Grzebelus E."/>
            <person name="Grzebelus D."/>
            <person name="Ashrafi H."/>
            <person name="Zheng Z."/>
            <person name="Cheng S."/>
            <person name="Spooner D."/>
            <person name="Van Deynze A."/>
            <person name="Simon P."/>
        </authorList>
    </citation>
    <scope>NUCLEOTIDE SEQUENCE</scope>
    <source>
        <tissue evidence="7">Leaf</tissue>
    </source>
</reference>
<keyword evidence="8" id="KW-1185">Reference proteome</keyword>
<dbReference type="InterPro" id="IPR003960">
    <property type="entry name" value="ATPase_AAA_CS"/>
</dbReference>
<feature type="domain" description="AAA+ ATPase" evidence="6">
    <location>
        <begin position="444"/>
        <end position="567"/>
    </location>
</feature>
<dbReference type="InterPro" id="IPR041569">
    <property type="entry name" value="AAA_lid_3"/>
</dbReference>
<dbReference type="PANTHER" id="PTHR48470">
    <property type="entry name" value="CELL DIVISION CONTROL PROTEIN 48 C ISOFORM 1"/>
    <property type="match status" value="1"/>
</dbReference>
<dbReference type="Pfam" id="PF17862">
    <property type="entry name" value="AAA_lid_3"/>
    <property type="match status" value="2"/>
</dbReference>
<evidence type="ECO:0000256" key="5">
    <source>
        <dbReference type="SAM" id="MobiDB-lite"/>
    </source>
</evidence>
<accession>A0AAF1AT38</accession>
<dbReference type="InterPro" id="IPR038100">
    <property type="entry name" value="NLV2_N_sf"/>
</dbReference>
<sequence length="666" mass="74354">MTHRRLSYEIEALYKKKNMTNVDEIVDHLRSNFPEYNRQKHQPFRRHVQQRLGQIVKSTWTDEPPNKRLKTHDNKSESKQRNSSTATCSNVDEDKSSAGESKIDIDHQKMINGPRFRDLGGMNQVLEELKIKVLFPIFHPHLYQPLGLRPISGILLHGPPGCGKTMLARAIANESELPIYEISATQLVSGVSGASEENIRNLFSKAYRTAPSIVFIDEIDSIASKRENAQSSMERRIVTQLLSCMDQPPRYYKDIDSLSIPPYVLVIAATNRPDALDPALRRPGRFDREILLPSPDHNAKVEILSVLTSKLQVGNDFDLSKLARCTPGFVGADLAALVHEAGMLSMERNIKMRKSELSNEEDPDAWLRHPWTTEESGKLHITMGDVEEAASMVQPSSKREGFNCIPVVKWEDVGGLDSLRKKFERYIIRPIKNPELYKQFGLHCGKGFLLDGPPGCGKTLIAMAVAGEAGANFIHIKRAVRTIFSRARTCSPCILFLDEVDGLTTERGQQGGWVVERLLNQLLVELDGAEQRSGVYVIGATNRPEVIDRALLRPGRLGELLHVPLPSPDDRGLILQALAKKKPVDTTVDLVAFGKDDSCNSLSGADLAALMDEAAMIAVEDESQGVTAEHLELALKKVHPSVSVERMMSFRDGLMIMLMSFSFRWV</sequence>
<dbReference type="InterPro" id="IPR003959">
    <property type="entry name" value="ATPase_AAA_core"/>
</dbReference>
<dbReference type="SUPFAM" id="SSF52540">
    <property type="entry name" value="P-loop containing nucleoside triphosphate hydrolases"/>
    <property type="match status" value="2"/>
</dbReference>
<comment type="similarity">
    <text evidence="1 4">Belongs to the AAA ATPase family.</text>
</comment>
<evidence type="ECO:0000256" key="3">
    <source>
        <dbReference type="ARBA" id="ARBA00022840"/>
    </source>
</evidence>
<feature type="compositionally biased region" description="Polar residues" evidence="5">
    <location>
        <begin position="81"/>
        <end position="90"/>
    </location>
</feature>
<feature type="compositionally biased region" description="Basic and acidic residues" evidence="5">
    <location>
        <begin position="92"/>
        <end position="105"/>
    </location>
</feature>
<protein>
    <recommendedName>
        <fullName evidence="6">AAA+ ATPase domain-containing protein</fullName>
    </recommendedName>
</protein>
<proteinExistence type="inferred from homology"/>
<dbReference type="Pfam" id="PF00004">
    <property type="entry name" value="AAA"/>
    <property type="match status" value="2"/>
</dbReference>
<evidence type="ECO:0000259" key="6">
    <source>
        <dbReference type="SMART" id="SM00382"/>
    </source>
</evidence>
<dbReference type="InterPro" id="IPR031996">
    <property type="entry name" value="NVL2_nucleolin-bd"/>
</dbReference>
<reference evidence="7" key="2">
    <citation type="submission" date="2022-03" db="EMBL/GenBank/DDBJ databases">
        <title>Draft title - Genomic analysis of global carrot germplasm unveils the trajectory of domestication and the origin of high carotenoid orange carrot.</title>
        <authorList>
            <person name="Iorizzo M."/>
            <person name="Ellison S."/>
            <person name="Senalik D."/>
            <person name="Macko-Podgorni A."/>
            <person name="Grzebelus D."/>
            <person name="Bostan H."/>
            <person name="Rolling W."/>
            <person name="Curaba J."/>
            <person name="Simon P."/>
        </authorList>
    </citation>
    <scope>NUCLEOTIDE SEQUENCE</scope>
    <source>
        <tissue evidence="7">Leaf</tissue>
    </source>
</reference>
<dbReference type="Gene3D" id="1.10.8.60">
    <property type="match status" value="2"/>
</dbReference>
<dbReference type="PROSITE" id="PS00674">
    <property type="entry name" value="AAA"/>
    <property type="match status" value="2"/>
</dbReference>
<keyword evidence="2 4" id="KW-0547">Nucleotide-binding</keyword>
<feature type="domain" description="AAA+ ATPase" evidence="6">
    <location>
        <begin position="150"/>
        <end position="296"/>
    </location>
</feature>
<dbReference type="PANTHER" id="PTHR48470:SF1">
    <property type="entry name" value="CELL DIVISION CONTROL PROTEIN 48 C ISOFORM 1"/>
    <property type="match status" value="1"/>
</dbReference>
<dbReference type="Pfam" id="PF16725">
    <property type="entry name" value="Nucleolin_bd"/>
    <property type="match status" value="1"/>
</dbReference>
<keyword evidence="3 4" id="KW-0067">ATP-binding</keyword>
<dbReference type="GO" id="GO:0005524">
    <property type="term" value="F:ATP binding"/>
    <property type="evidence" value="ECO:0007669"/>
    <property type="project" value="UniProtKB-KW"/>
</dbReference>
<dbReference type="InterPro" id="IPR027417">
    <property type="entry name" value="P-loop_NTPase"/>
</dbReference>
<name>A0AAF1AT38_DAUCS</name>
<dbReference type="InterPro" id="IPR055278">
    <property type="entry name" value="CDC48c"/>
</dbReference>
<evidence type="ECO:0000313" key="7">
    <source>
        <dbReference type="EMBL" id="WOG91350.1"/>
    </source>
</evidence>
<feature type="region of interest" description="Disordered" evidence="5">
    <location>
        <begin position="56"/>
        <end position="105"/>
    </location>
</feature>
<dbReference type="AlphaFoldDB" id="A0AAF1AT38"/>
<dbReference type="Proteomes" id="UP000077755">
    <property type="component" value="Chromosome 3"/>
</dbReference>
<gene>
    <name evidence="7" type="ORF">DCAR_0310599</name>
</gene>
<dbReference type="GO" id="GO:0016887">
    <property type="term" value="F:ATP hydrolysis activity"/>
    <property type="evidence" value="ECO:0007669"/>
    <property type="project" value="InterPro"/>
</dbReference>
<evidence type="ECO:0000256" key="4">
    <source>
        <dbReference type="RuleBase" id="RU003651"/>
    </source>
</evidence>